<evidence type="ECO:0000313" key="3">
    <source>
        <dbReference type="Proteomes" id="UP000428260"/>
    </source>
</evidence>
<keyword evidence="3" id="KW-1185">Reference proteome</keyword>
<protein>
    <recommendedName>
        <fullName evidence="4">Outer membrane protein beta-barrel domain-containing protein</fullName>
    </recommendedName>
</protein>
<proteinExistence type="predicted"/>
<dbReference type="RefSeq" id="WP_158862440.1">
    <property type="nucleotide sequence ID" value="NZ_CP046401.1"/>
</dbReference>
<evidence type="ECO:0000256" key="1">
    <source>
        <dbReference type="SAM" id="SignalP"/>
    </source>
</evidence>
<sequence>MKKVKTLGLLFLFLCVIFNSKAQELIPDRTIHPQNVGLYTGGHASTNGLGVNVGYVVNKRFTFRTGFETMKLNSNFDFDENDISYNADLHYKTGGIFLLADYFYTSRLYLTLGGLVNSFKPNMEGYAISDLEYGDIVIPAEEVGTFNFGAESGLKYSPYAGAGIRHFIGKKEKLVYSFELGMYYMGAPKLKIETTGLLLPTSDPAHGQAEYLENQFDAYKIYPVLKFNLAFKIF</sequence>
<feature type="chain" id="PRO_5026154308" description="Outer membrane protein beta-barrel domain-containing protein" evidence="1">
    <location>
        <begin position="23"/>
        <end position="234"/>
    </location>
</feature>
<dbReference type="KEGG" id="mcos:GM418_01415"/>
<evidence type="ECO:0008006" key="4">
    <source>
        <dbReference type="Google" id="ProtNLM"/>
    </source>
</evidence>
<accession>A0A6I6JMG8</accession>
<evidence type="ECO:0000313" key="2">
    <source>
        <dbReference type="EMBL" id="QGY42359.1"/>
    </source>
</evidence>
<gene>
    <name evidence="2" type="ORF">GM418_01415</name>
</gene>
<dbReference type="EMBL" id="CP046401">
    <property type="protein sequence ID" value="QGY42359.1"/>
    <property type="molecule type" value="Genomic_DNA"/>
</dbReference>
<dbReference type="Proteomes" id="UP000428260">
    <property type="component" value="Chromosome"/>
</dbReference>
<keyword evidence="1" id="KW-0732">Signal</keyword>
<dbReference type="Gene3D" id="2.40.160.170">
    <property type="match status" value="1"/>
</dbReference>
<name>A0A6I6JMG8_9BACT</name>
<feature type="signal peptide" evidence="1">
    <location>
        <begin position="1"/>
        <end position="22"/>
    </location>
</feature>
<reference evidence="2 3" key="1">
    <citation type="submission" date="2019-11" db="EMBL/GenBank/DDBJ databases">
        <authorList>
            <person name="Zheng R.K."/>
            <person name="Sun C.M."/>
        </authorList>
    </citation>
    <scope>NUCLEOTIDE SEQUENCE [LARGE SCALE GENOMIC DNA]</scope>
    <source>
        <strain evidence="2 3">WC007</strain>
    </source>
</reference>
<dbReference type="SUPFAM" id="SSF56935">
    <property type="entry name" value="Porins"/>
    <property type="match status" value="1"/>
</dbReference>
<dbReference type="AlphaFoldDB" id="A0A6I6JMG8"/>
<organism evidence="2 3">
    <name type="scientific">Maribellus comscasis</name>
    <dbReference type="NCBI Taxonomy" id="2681766"/>
    <lineage>
        <taxon>Bacteria</taxon>
        <taxon>Pseudomonadati</taxon>
        <taxon>Bacteroidota</taxon>
        <taxon>Bacteroidia</taxon>
        <taxon>Marinilabiliales</taxon>
        <taxon>Prolixibacteraceae</taxon>
        <taxon>Maribellus</taxon>
    </lineage>
</organism>